<reference evidence="2" key="1">
    <citation type="journal article" date="2015" name="Nature">
        <title>Complex archaea that bridge the gap between prokaryotes and eukaryotes.</title>
        <authorList>
            <person name="Spang A."/>
            <person name="Saw J.H."/>
            <person name="Jorgensen S.L."/>
            <person name="Zaremba-Niedzwiedzka K."/>
            <person name="Martijn J."/>
            <person name="Lind A.E."/>
            <person name="van Eijk R."/>
            <person name="Schleper C."/>
            <person name="Guy L."/>
            <person name="Ettema T.J."/>
        </authorList>
    </citation>
    <scope>NUCLEOTIDE SEQUENCE</scope>
</reference>
<name>A0A0F9VZ82_9ZZZZ</name>
<evidence type="ECO:0000313" key="2">
    <source>
        <dbReference type="EMBL" id="KKN78706.1"/>
    </source>
</evidence>
<protein>
    <submittedName>
        <fullName evidence="2">Uncharacterized protein</fullName>
    </submittedName>
</protein>
<dbReference type="EMBL" id="LAZR01000258">
    <property type="protein sequence ID" value="KKN78706.1"/>
    <property type="molecule type" value="Genomic_DNA"/>
</dbReference>
<proteinExistence type="predicted"/>
<evidence type="ECO:0000256" key="1">
    <source>
        <dbReference type="SAM" id="Phobius"/>
    </source>
</evidence>
<gene>
    <name evidence="2" type="ORF">LCGC14_0347730</name>
</gene>
<feature type="transmembrane region" description="Helical" evidence="1">
    <location>
        <begin position="32"/>
        <end position="53"/>
    </location>
</feature>
<dbReference type="AlphaFoldDB" id="A0A0F9VZ82"/>
<sequence>MEIGIAIGLLFVAAVYSKIAHSIGLTTWIADGLPTIFVFFVAIFIIIRALILIGSVSGNGTY</sequence>
<organism evidence="2">
    <name type="scientific">marine sediment metagenome</name>
    <dbReference type="NCBI Taxonomy" id="412755"/>
    <lineage>
        <taxon>unclassified sequences</taxon>
        <taxon>metagenomes</taxon>
        <taxon>ecological metagenomes</taxon>
    </lineage>
</organism>
<keyword evidence="1" id="KW-0472">Membrane</keyword>
<keyword evidence="1" id="KW-0812">Transmembrane</keyword>
<keyword evidence="1" id="KW-1133">Transmembrane helix</keyword>
<accession>A0A0F9VZ82</accession>
<comment type="caution">
    <text evidence="2">The sequence shown here is derived from an EMBL/GenBank/DDBJ whole genome shotgun (WGS) entry which is preliminary data.</text>
</comment>